<name>A0A7S2R0K5_9STRA</name>
<evidence type="ECO:0000256" key="2">
    <source>
        <dbReference type="ARBA" id="ARBA00004275"/>
    </source>
</evidence>
<dbReference type="Pfam" id="PF01756">
    <property type="entry name" value="ACOX"/>
    <property type="match status" value="1"/>
</dbReference>
<dbReference type="GO" id="GO:0005504">
    <property type="term" value="F:fatty acid binding"/>
    <property type="evidence" value="ECO:0007669"/>
    <property type="project" value="TreeGrafter"/>
</dbReference>
<dbReference type="GO" id="GO:0003997">
    <property type="term" value="F:acyl-CoA oxidase activity"/>
    <property type="evidence" value="ECO:0007669"/>
    <property type="project" value="InterPro"/>
</dbReference>
<dbReference type="SUPFAM" id="SSF47203">
    <property type="entry name" value="Acyl-CoA dehydrogenase C-terminal domain-like"/>
    <property type="match status" value="1"/>
</dbReference>
<accession>A0A7S2R0K5</accession>
<keyword evidence="5" id="KW-0274">FAD</keyword>
<evidence type="ECO:0000256" key="3">
    <source>
        <dbReference type="ARBA" id="ARBA00006288"/>
    </source>
</evidence>
<keyword evidence="4" id="KW-0285">Flavoprotein</keyword>
<evidence type="ECO:0000256" key="8">
    <source>
        <dbReference type="ARBA" id="ARBA00023098"/>
    </source>
</evidence>
<organism evidence="11">
    <name type="scientific">Eucampia antarctica</name>
    <dbReference type="NCBI Taxonomy" id="49252"/>
    <lineage>
        <taxon>Eukaryota</taxon>
        <taxon>Sar</taxon>
        <taxon>Stramenopiles</taxon>
        <taxon>Ochrophyta</taxon>
        <taxon>Bacillariophyta</taxon>
        <taxon>Mediophyceae</taxon>
        <taxon>Biddulphiophycidae</taxon>
        <taxon>Hemiaulales</taxon>
        <taxon>Hemiaulaceae</taxon>
        <taxon>Eucampia</taxon>
    </lineage>
</organism>
<evidence type="ECO:0000256" key="9">
    <source>
        <dbReference type="ARBA" id="ARBA00023140"/>
    </source>
</evidence>
<dbReference type="GO" id="GO:0033540">
    <property type="term" value="P:fatty acid beta-oxidation using acyl-CoA oxidase"/>
    <property type="evidence" value="ECO:0007669"/>
    <property type="project" value="TreeGrafter"/>
</dbReference>
<feature type="domain" description="Acyl-CoA oxidase C-terminal" evidence="10">
    <location>
        <begin position="2"/>
        <end position="156"/>
    </location>
</feature>
<dbReference type="InterPro" id="IPR036250">
    <property type="entry name" value="AcylCo_DH-like_C"/>
</dbReference>
<dbReference type="InterPro" id="IPR012258">
    <property type="entry name" value="Acyl-CoA_oxidase"/>
</dbReference>
<dbReference type="GO" id="GO:0055088">
    <property type="term" value="P:lipid homeostasis"/>
    <property type="evidence" value="ECO:0007669"/>
    <property type="project" value="TreeGrafter"/>
</dbReference>
<dbReference type="PANTHER" id="PTHR10909:SF250">
    <property type="entry name" value="PEROXISOMAL ACYL-COENZYME A OXIDASE 1"/>
    <property type="match status" value="1"/>
</dbReference>
<dbReference type="PANTHER" id="PTHR10909">
    <property type="entry name" value="ELECTRON TRANSPORT OXIDOREDUCTASE"/>
    <property type="match status" value="1"/>
</dbReference>
<evidence type="ECO:0000256" key="6">
    <source>
        <dbReference type="ARBA" id="ARBA00022832"/>
    </source>
</evidence>
<dbReference type="AlphaFoldDB" id="A0A7S2R0K5"/>
<dbReference type="FunFam" id="1.20.140.10:FF:000013">
    <property type="entry name" value="Acyl-coenzyme A oxidase"/>
    <property type="match status" value="1"/>
</dbReference>
<keyword evidence="6" id="KW-0276">Fatty acid metabolism</keyword>
<protein>
    <recommendedName>
        <fullName evidence="10">Acyl-CoA oxidase C-terminal domain-containing protein</fullName>
    </recommendedName>
</protein>
<dbReference type="GO" id="GO:0071949">
    <property type="term" value="F:FAD binding"/>
    <property type="evidence" value="ECO:0007669"/>
    <property type="project" value="InterPro"/>
</dbReference>
<evidence type="ECO:0000256" key="5">
    <source>
        <dbReference type="ARBA" id="ARBA00022827"/>
    </source>
</evidence>
<proteinExistence type="inferred from homology"/>
<evidence type="ECO:0000259" key="10">
    <source>
        <dbReference type="Pfam" id="PF01756"/>
    </source>
</evidence>
<comment type="cofactor">
    <cofactor evidence="1">
        <name>FAD</name>
        <dbReference type="ChEBI" id="CHEBI:57692"/>
    </cofactor>
</comment>
<dbReference type="Gene3D" id="1.20.140.10">
    <property type="entry name" value="Butyryl-CoA Dehydrogenase, subunit A, domain 3"/>
    <property type="match status" value="1"/>
</dbReference>
<keyword evidence="8" id="KW-0443">Lipid metabolism</keyword>
<comment type="subcellular location">
    <subcellularLocation>
        <location evidence="2">Peroxisome</location>
    </subcellularLocation>
</comment>
<dbReference type="InterPro" id="IPR002655">
    <property type="entry name" value="Acyl-CoA_oxidase_C"/>
</dbReference>
<dbReference type="EMBL" id="HBHI01001647">
    <property type="protein sequence ID" value="CAD9657013.1"/>
    <property type="molecule type" value="Transcribed_RNA"/>
</dbReference>
<evidence type="ECO:0000313" key="11">
    <source>
        <dbReference type="EMBL" id="CAD9657013.1"/>
    </source>
</evidence>
<evidence type="ECO:0000256" key="1">
    <source>
        <dbReference type="ARBA" id="ARBA00001974"/>
    </source>
</evidence>
<comment type="similarity">
    <text evidence="3">Belongs to the acyl-CoA oxidase family.</text>
</comment>
<sequence length="170" mass="19316">MKGKSMETAWNDALIAMARASRAHAMYLMLNCFVEKITLEFDEKVIPNEKNVMMDLALLFGLFWMEKDMSDFVEDNYMNEKEADIIRSSVLKMLDQVRPNAVALADAWDFSDFRLRSTLGRYDGNVYQAIIESSKKDSLNATEPGPGYEQHLKRLIVNGVGVYTGTASRL</sequence>
<gene>
    <name evidence="11" type="ORF">EANT1437_LOCUS812</name>
</gene>
<keyword evidence="7" id="KW-0560">Oxidoreductase</keyword>
<evidence type="ECO:0000256" key="4">
    <source>
        <dbReference type="ARBA" id="ARBA00022630"/>
    </source>
</evidence>
<dbReference type="GO" id="GO:0005777">
    <property type="term" value="C:peroxisome"/>
    <property type="evidence" value="ECO:0007669"/>
    <property type="project" value="UniProtKB-SubCell"/>
</dbReference>
<keyword evidence="9" id="KW-0576">Peroxisome</keyword>
<reference evidence="11" key="1">
    <citation type="submission" date="2021-01" db="EMBL/GenBank/DDBJ databases">
        <authorList>
            <person name="Corre E."/>
            <person name="Pelletier E."/>
            <person name="Niang G."/>
            <person name="Scheremetjew M."/>
            <person name="Finn R."/>
            <person name="Kale V."/>
            <person name="Holt S."/>
            <person name="Cochrane G."/>
            <person name="Meng A."/>
            <person name="Brown T."/>
            <person name="Cohen L."/>
        </authorList>
    </citation>
    <scope>NUCLEOTIDE SEQUENCE</scope>
    <source>
        <strain evidence="11">CCMP1452</strain>
    </source>
</reference>
<evidence type="ECO:0000256" key="7">
    <source>
        <dbReference type="ARBA" id="ARBA00023002"/>
    </source>
</evidence>